<dbReference type="PANTHER" id="PTHR13774">
    <property type="entry name" value="PHENAZINE BIOSYNTHESIS PROTEIN"/>
    <property type="match status" value="1"/>
</dbReference>
<keyword evidence="5" id="KW-1185">Reference proteome</keyword>
<comment type="caution">
    <text evidence="4">The sequence shown here is derived from an EMBL/GenBank/DDBJ whole genome shotgun (WGS) entry which is preliminary data.</text>
</comment>
<dbReference type="EMBL" id="CAKKNE010000006">
    <property type="protein sequence ID" value="CAH0380067.1"/>
    <property type="molecule type" value="Genomic_DNA"/>
</dbReference>
<keyword evidence="3" id="KW-0732">Signal</keyword>
<protein>
    <recommendedName>
        <fullName evidence="6">Phenazine biosynthesis-like domain-containing protein</fullName>
    </recommendedName>
</protein>
<feature type="signal peptide" evidence="3">
    <location>
        <begin position="1"/>
        <end position="17"/>
    </location>
</feature>
<feature type="chain" id="PRO_5035300135" description="Phenazine biosynthesis-like domain-containing protein" evidence="3">
    <location>
        <begin position="18"/>
        <end position="368"/>
    </location>
</feature>
<evidence type="ECO:0000313" key="5">
    <source>
        <dbReference type="Proteomes" id="UP000789595"/>
    </source>
</evidence>
<organism evidence="4 5">
    <name type="scientific">Pelagomonas calceolata</name>
    <dbReference type="NCBI Taxonomy" id="35677"/>
    <lineage>
        <taxon>Eukaryota</taxon>
        <taxon>Sar</taxon>
        <taxon>Stramenopiles</taxon>
        <taxon>Ochrophyta</taxon>
        <taxon>Pelagophyceae</taxon>
        <taxon>Pelagomonadales</taxon>
        <taxon>Pelagomonadaceae</taxon>
        <taxon>Pelagomonas</taxon>
    </lineage>
</organism>
<accession>A0A8J2X3W3</accession>
<proteinExistence type="inferred from homology"/>
<evidence type="ECO:0000313" key="4">
    <source>
        <dbReference type="EMBL" id="CAH0380067.1"/>
    </source>
</evidence>
<evidence type="ECO:0008006" key="6">
    <source>
        <dbReference type="Google" id="ProtNLM"/>
    </source>
</evidence>
<dbReference type="AlphaFoldDB" id="A0A8J2X3W3"/>
<sequence length="368" mass="38727">MRRSQWLVLVLLDAIDALSLQRSYAFASKPGEGNPASIGVLGKADAWPEAPASGEATAFVRPAAQGDAYDVRYFAGGAEIAFCGHATLAAADAVLDSAPGARVDLETSSGQTVAATRSKDGAVELRLAAGVPADAAPAAVAAATAALGGVEALDARYFDDTTLVIELSPDDYASLDAVDTAALKDIRLVVAATTRASSGDLAFRSRCFVSGADDLACGVAHCGLAPYWAPRLGADGFMRARQDSPTGARLDVAIDGEEVLLRGQVSWDTFREKLRRGVRRLADALIAPLPKSRSIEDEAKIELIKGGVLRALFIGGTALASAWSLTLFGARWQAPQWQAPRVKQPVLVAPKPKTPVFVKPRWRFKSDS</sequence>
<dbReference type="GO" id="GO:0016853">
    <property type="term" value="F:isomerase activity"/>
    <property type="evidence" value="ECO:0007669"/>
    <property type="project" value="UniProtKB-KW"/>
</dbReference>
<reference evidence="4" key="1">
    <citation type="submission" date="2021-11" db="EMBL/GenBank/DDBJ databases">
        <authorList>
            <consortium name="Genoscope - CEA"/>
            <person name="William W."/>
        </authorList>
    </citation>
    <scope>NUCLEOTIDE SEQUENCE</scope>
</reference>
<dbReference type="InterPro" id="IPR003719">
    <property type="entry name" value="Phenazine_PhzF-like"/>
</dbReference>
<evidence type="ECO:0000256" key="3">
    <source>
        <dbReference type="SAM" id="SignalP"/>
    </source>
</evidence>
<dbReference type="SUPFAM" id="SSF54506">
    <property type="entry name" value="Diaminopimelate epimerase-like"/>
    <property type="match status" value="1"/>
</dbReference>
<evidence type="ECO:0000256" key="2">
    <source>
        <dbReference type="ARBA" id="ARBA00023235"/>
    </source>
</evidence>
<gene>
    <name evidence="4" type="ORF">PECAL_6P17040</name>
</gene>
<name>A0A8J2X3W3_9STRA</name>
<dbReference type="Gene3D" id="3.10.310.10">
    <property type="entry name" value="Diaminopimelate Epimerase, Chain A, domain 1"/>
    <property type="match status" value="2"/>
</dbReference>
<evidence type="ECO:0000256" key="1">
    <source>
        <dbReference type="ARBA" id="ARBA00008270"/>
    </source>
</evidence>
<dbReference type="Pfam" id="PF02567">
    <property type="entry name" value="PhzC-PhzF"/>
    <property type="match status" value="1"/>
</dbReference>
<comment type="similarity">
    <text evidence="1">Belongs to the PhzF family.</text>
</comment>
<dbReference type="GO" id="GO:0005737">
    <property type="term" value="C:cytoplasm"/>
    <property type="evidence" value="ECO:0007669"/>
    <property type="project" value="TreeGrafter"/>
</dbReference>
<dbReference type="PANTHER" id="PTHR13774:SF17">
    <property type="entry name" value="PHENAZINE BIOSYNTHESIS-LIKE DOMAIN-CONTAINING PROTEIN"/>
    <property type="match status" value="1"/>
</dbReference>
<dbReference type="OrthoDB" id="75169at2759"/>
<keyword evidence="2" id="KW-0413">Isomerase</keyword>
<dbReference type="Proteomes" id="UP000789595">
    <property type="component" value="Unassembled WGS sequence"/>
</dbReference>